<dbReference type="EMBL" id="JBBXJM010000007">
    <property type="protein sequence ID" value="KAL1405671.1"/>
    <property type="molecule type" value="Genomic_DNA"/>
</dbReference>
<feature type="compositionally biased region" description="Pro residues" evidence="1">
    <location>
        <begin position="169"/>
        <end position="179"/>
    </location>
</feature>
<sequence>MSYQQGPPPNYGGQVDPNYPFMGQQQQQYGQPGYQQQPYYQPPPGQYSQQGPPGQPYYQQGPPPGQQQYQQQPYYPPQSAPAPQPAPAPQQEQQHHSNNNNHHSGGKSKLGGIGSKLGDSLVRGFGWGIGMNLAGRLVGATTLIDAQRDQPRLTQPPSSPSKRSSSPSPIRPPSTPPCPSHTTPATSSAAACQTGVLVPGGVQVYRDRHGATVYNIATQDRPGPRARVEWLREGLDNAFKLVAEDGGAIALPRIGAGIGGLSWELEARPIIVELAEAHGIDVEVWSLE</sequence>
<dbReference type="RefSeq" id="XP_069205615.1">
    <property type="nucleotide sequence ID" value="XM_069357678.1"/>
</dbReference>
<dbReference type="Gene3D" id="3.40.220.10">
    <property type="entry name" value="Leucine Aminopeptidase, subunit E, domain 1"/>
    <property type="match status" value="1"/>
</dbReference>
<dbReference type="Proteomes" id="UP001565368">
    <property type="component" value="Unassembled WGS sequence"/>
</dbReference>
<feature type="compositionally biased region" description="Pro residues" evidence="1">
    <location>
        <begin position="1"/>
        <end position="10"/>
    </location>
</feature>
<protein>
    <recommendedName>
        <fullName evidence="4">Macro domain-containing protein</fullName>
    </recommendedName>
</protein>
<keyword evidence="3" id="KW-1185">Reference proteome</keyword>
<organism evidence="2 3">
    <name type="scientific">Vanrija albida</name>
    <dbReference type="NCBI Taxonomy" id="181172"/>
    <lineage>
        <taxon>Eukaryota</taxon>
        <taxon>Fungi</taxon>
        <taxon>Dikarya</taxon>
        <taxon>Basidiomycota</taxon>
        <taxon>Agaricomycotina</taxon>
        <taxon>Tremellomycetes</taxon>
        <taxon>Trichosporonales</taxon>
        <taxon>Trichosporonaceae</taxon>
        <taxon>Vanrija</taxon>
    </lineage>
</organism>
<evidence type="ECO:0008006" key="4">
    <source>
        <dbReference type="Google" id="ProtNLM"/>
    </source>
</evidence>
<dbReference type="SUPFAM" id="SSF52949">
    <property type="entry name" value="Macro domain-like"/>
    <property type="match status" value="1"/>
</dbReference>
<evidence type="ECO:0000256" key="1">
    <source>
        <dbReference type="SAM" id="MobiDB-lite"/>
    </source>
</evidence>
<dbReference type="GeneID" id="95990353"/>
<feature type="compositionally biased region" description="Low complexity" evidence="1">
    <location>
        <begin position="46"/>
        <end position="73"/>
    </location>
</feature>
<evidence type="ECO:0000313" key="3">
    <source>
        <dbReference type="Proteomes" id="UP001565368"/>
    </source>
</evidence>
<comment type="caution">
    <text evidence="2">The sequence shown here is derived from an EMBL/GenBank/DDBJ whole genome shotgun (WGS) entry which is preliminary data.</text>
</comment>
<name>A0ABR3PT97_9TREE</name>
<feature type="region of interest" description="Disordered" evidence="1">
    <location>
        <begin position="144"/>
        <end position="186"/>
    </location>
</feature>
<feature type="region of interest" description="Disordered" evidence="1">
    <location>
        <begin position="1"/>
        <end position="112"/>
    </location>
</feature>
<feature type="compositionally biased region" description="Pro residues" evidence="1">
    <location>
        <begin position="74"/>
        <end position="88"/>
    </location>
</feature>
<gene>
    <name evidence="2" type="ORF">Q8F55_009310</name>
</gene>
<dbReference type="InterPro" id="IPR043472">
    <property type="entry name" value="Macro_dom-like"/>
</dbReference>
<proteinExistence type="predicted"/>
<feature type="compositionally biased region" description="Low complexity" evidence="1">
    <location>
        <begin position="23"/>
        <end position="39"/>
    </location>
</feature>
<accession>A0ABR3PT97</accession>
<reference evidence="2 3" key="1">
    <citation type="submission" date="2023-08" db="EMBL/GenBank/DDBJ databases">
        <title>Annotated Genome Sequence of Vanrija albida AlHP1.</title>
        <authorList>
            <person name="Herzog R."/>
        </authorList>
    </citation>
    <scope>NUCLEOTIDE SEQUENCE [LARGE SCALE GENOMIC DNA]</scope>
    <source>
        <strain evidence="2 3">AlHP1</strain>
    </source>
</reference>
<feature type="compositionally biased region" description="Low complexity" evidence="1">
    <location>
        <begin position="89"/>
        <end position="103"/>
    </location>
</feature>
<evidence type="ECO:0000313" key="2">
    <source>
        <dbReference type="EMBL" id="KAL1405671.1"/>
    </source>
</evidence>